<feature type="domain" description="Amine oxidase" evidence="4">
    <location>
        <begin position="19"/>
        <end position="336"/>
    </location>
</feature>
<dbReference type="PANTHER" id="PTHR10668:SF103">
    <property type="entry name" value="PYRIDINE NUCLEOTIDE-DISULFIDE OXIDOREDUCTASE DOMAIN-CONTAINING PROTEIN 2"/>
    <property type="match status" value="1"/>
</dbReference>
<dbReference type="Proteomes" id="UP001262754">
    <property type="component" value="Unassembled WGS sequence"/>
</dbReference>
<sequence length="550" mass="58912">MATATQQRDAIIIGGGHNGLVCAFYLASAGLKVTVCEARDVVGGAAVTEEFHPGFRNSVASYTVSLLSPKVIADMDLHGHGLRILERPISNFLPIDDNTYLKLGGGLERTQEQFRKFSARDAERLPAYYAMLDEIGDVLRDLAGETPPNLTDGLPGLLRGLRQGSRLAGLSLERKRDLLDLFTKSARDFLDGWFESDAVKASFGFDAVVGNFASPDTPGSAYVLLHHTFGEVNGKKGAWGHAVGGMGAITQAMARACRAKGVEILLKAKVEGVHVEDAPKGAGKRVVGVQLVDGRQIMAPIVSSNLNPALLYGSLVAPSALPVPFRKAIRGYKNGSGTFRMNVALSELPDFTCLPGKAVAEHHQCGIVISPTLDYMDAAYRDAKATGISKRPIVEILIPSTLDDSLAPPGQHVASLFCQQFAWNLPDGRTWDDEREAAADLIIDTVNDWAPNFKASVLGRMILSPVDLERKFGLVNGDIMHGHMSLDQLWAARPVLGHASHRAPIKGLYMCGAGCHPGGGVSGNPGRNAAREILRDRDFATAVKLSVVGR</sequence>
<dbReference type="EMBL" id="JAVDRL010000002">
    <property type="protein sequence ID" value="MDR6529981.1"/>
    <property type="molecule type" value="Genomic_DNA"/>
</dbReference>
<dbReference type="Gene3D" id="3.50.50.60">
    <property type="entry name" value="FAD/NAD(P)-binding domain"/>
    <property type="match status" value="2"/>
</dbReference>
<reference evidence="5 6" key="1">
    <citation type="submission" date="2023-07" db="EMBL/GenBank/DDBJ databases">
        <title>Sorghum-associated microbial communities from plants grown in Nebraska, USA.</title>
        <authorList>
            <person name="Schachtman D."/>
        </authorList>
    </citation>
    <scope>NUCLEOTIDE SEQUENCE [LARGE SCALE GENOMIC DNA]</scope>
    <source>
        <strain evidence="5 6">DS2154</strain>
    </source>
</reference>
<dbReference type="InterPro" id="IPR036188">
    <property type="entry name" value="FAD/NAD-bd_sf"/>
</dbReference>
<proteinExistence type="predicted"/>
<dbReference type="RefSeq" id="WP_310029221.1">
    <property type="nucleotide sequence ID" value="NZ_JAVDRL010000002.1"/>
</dbReference>
<keyword evidence="6" id="KW-1185">Reference proteome</keyword>
<evidence type="ECO:0000313" key="5">
    <source>
        <dbReference type="EMBL" id="MDR6529981.1"/>
    </source>
</evidence>
<evidence type="ECO:0000313" key="6">
    <source>
        <dbReference type="Proteomes" id="UP001262754"/>
    </source>
</evidence>
<evidence type="ECO:0000259" key="4">
    <source>
        <dbReference type="Pfam" id="PF01593"/>
    </source>
</evidence>
<comment type="function">
    <text evidence="1">Probable oxidoreductase that may play a role as regulator of mitochondrial function.</text>
</comment>
<dbReference type="PANTHER" id="PTHR10668">
    <property type="entry name" value="PHYTOENE DEHYDROGENASE"/>
    <property type="match status" value="1"/>
</dbReference>
<comment type="caution">
    <text evidence="5">The sequence shown here is derived from an EMBL/GenBank/DDBJ whole genome shotgun (WGS) entry which is preliminary data.</text>
</comment>
<dbReference type="InterPro" id="IPR002937">
    <property type="entry name" value="Amino_oxidase"/>
</dbReference>
<protein>
    <recommendedName>
        <fullName evidence="3">Pyridine nucleotide-disulfide oxidoreductase domain-containing protein 2</fullName>
    </recommendedName>
</protein>
<evidence type="ECO:0000256" key="3">
    <source>
        <dbReference type="ARBA" id="ARBA00040298"/>
    </source>
</evidence>
<name>A0ABU1MWA7_9CAUL</name>
<dbReference type="SUPFAM" id="SSF51905">
    <property type="entry name" value="FAD/NAD(P)-binding domain"/>
    <property type="match status" value="1"/>
</dbReference>
<organism evidence="5 6">
    <name type="scientific">Caulobacter rhizosphaerae</name>
    <dbReference type="NCBI Taxonomy" id="2010972"/>
    <lineage>
        <taxon>Bacteria</taxon>
        <taxon>Pseudomonadati</taxon>
        <taxon>Pseudomonadota</taxon>
        <taxon>Alphaproteobacteria</taxon>
        <taxon>Caulobacterales</taxon>
        <taxon>Caulobacteraceae</taxon>
        <taxon>Caulobacter</taxon>
    </lineage>
</organism>
<evidence type="ECO:0000256" key="2">
    <source>
        <dbReference type="ARBA" id="ARBA00038825"/>
    </source>
</evidence>
<gene>
    <name evidence="5" type="ORF">J2800_000705</name>
</gene>
<comment type="subunit">
    <text evidence="2">Interacts with COX5B; this interaction may contribute to localize PYROXD2 to the inner face of the inner mitochondrial membrane.</text>
</comment>
<accession>A0ABU1MWA7</accession>
<evidence type="ECO:0000256" key="1">
    <source>
        <dbReference type="ARBA" id="ARBA00037217"/>
    </source>
</evidence>
<dbReference type="Pfam" id="PF01593">
    <property type="entry name" value="Amino_oxidase"/>
    <property type="match status" value="1"/>
</dbReference>